<evidence type="ECO:0000256" key="10">
    <source>
        <dbReference type="PROSITE-ProRule" id="PRU00042"/>
    </source>
</evidence>
<dbReference type="InterPro" id="IPR036236">
    <property type="entry name" value="Znf_C2H2_sf"/>
</dbReference>
<keyword evidence="7" id="KW-0238">DNA-binding</keyword>
<evidence type="ECO:0000256" key="6">
    <source>
        <dbReference type="ARBA" id="ARBA00023015"/>
    </source>
</evidence>
<evidence type="ECO:0000256" key="3">
    <source>
        <dbReference type="ARBA" id="ARBA00022737"/>
    </source>
</evidence>
<keyword evidence="13" id="KW-1185">Reference proteome</keyword>
<sequence>EFNSDSHHCLWAGCDRVFSNVEDLVTHVSDGHIGSGKATYTCEWEGCSRQQKPFSKRHKIHNHLRIHTGERPFDCPVESCGKRFSRQDGLNTHIKTHSNVKPFVCPVQSCGKAYYHARSLRKHFKCH</sequence>
<evidence type="ECO:0000256" key="4">
    <source>
        <dbReference type="ARBA" id="ARBA00022771"/>
    </source>
</evidence>
<dbReference type="Proteomes" id="UP000269721">
    <property type="component" value="Unassembled WGS sequence"/>
</dbReference>
<dbReference type="Gene3D" id="3.30.160.60">
    <property type="entry name" value="Classic Zinc Finger"/>
    <property type="match status" value="4"/>
</dbReference>
<accession>A0A4P9WJI9</accession>
<comment type="subcellular location">
    <subcellularLocation>
        <location evidence="1">Nucleus</location>
    </subcellularLocation>
</comment>
<keyword evidence="9" id="KW-0539">Nucleus</keyword>
<evidence type="ECO:0000256" key="9">
    <source>
        <dbReference type="ARBA" id="ARBA00023242"/>
    </source>
</evidence>
<dbReference type="SMART" id="SM00355">
    <property type="entry name" value="ZnF_C2H2"/>
    <property type="match status" value="4"/>
</dbReference>
<feature type="domain" description="C2H2-type" evidence="11">
    <location>
        <begin position="73"/>
        <end position="102"/>
    </location>
</feature>
<dbReference type="InterPro" id="IPR043359">
    <property type="entry name" value="GLI-like"/>
</dbReference>
<evidence type="ECO:0000313" key="12">
    <source>
        <dbReference type="EMBL" id="RKO92225.1"/>
    </source>
</evidence>
<dbReference type="GO" id="GO:0008270">
    <property type="term" value="F:zinc ion binding"/>
    <property type="evidence" value="ECO:0007669"/>
    <property type="project" value="UniProtKB-KW"/>
</dbReference>
<evidence type="ECO:0000259" key="11">
    <source>
        <dbReference type="PROSITE" id="PS50157"/>
    </source>
</evidence>
<gene>
    <name evidence="12" type="ORF">BDK51DRAFT_14372</name>
</gene>
<keyword evidence="5" id="KW-0862">Zinc</keyword>
<keyword evidence="2" id="KW-0479">Metal-binding</keyword>
<dbReference type="PROSITE" id="PS50157">
    <property type="entry name" value="ZINC_FINGER_C2H2_2"/>
    <property type="match status" value="3"/>
</dbReference>
<dbReference type="GO" id="GO:0000978">
    <property type="term" value="F:RNA polymerase II cis-regulatory region sequence-specific DNA binding"/>
    <property type="evidence" value="ECO:0007669"/>
    <property type="project" value="TreeGrafter"/>
</dbReference>
<evidence type="ECO:0000256" key="1">
    <source>
        <dbReference type="ARBA" id="ARBA00004123"/>
    </source>
</evidence>
<evidence type="ECO:0000256" key="2">
    <source>
        <dbReference type="ARBA" id="ARBA00022723"/>
    </source>
</evidence>
<dbReference type="Pfam" id="PF23561">
    <property type="entry name" value="zf-C2H2_15"/>
    <property type="match status" value="1"/>
</dbReference>
<keyword evidence="4 10" id="KW-0863">Zinc-finger</keyword>
<name>A0A4P9WJI9_9FUNG</name>
<feature type="non-terminal residue" evidence="12">
    <location>
        <position position="127"/>
    </location>
</feature>
<protein>
    <recommendedName>
        <fullName evidence="11">C2H2-type domain-containing protein</fullName>
    </recommendedName>
</protein>
<feature type="domain" description="C2H2-type" evidence="11">
    <location>
        <begin position="103"/>
        <end position="127"/>
    </location>
</feature>
<dbReference type="PROSITE" id="PS00028">
    <property type="entry name" value="ZINC_FINGER_C2H2_1"/>
    <property type="match status" value="3"/>
</dbReference>
<keyword evidence="3" id="KW-0677">Repeat</keyword>
<evidence type="ECO:0000256" key="8">
    <source>
        <dbReference type="ARBA" id="ARBA00023163"/>
    </source>
</evidence>
<feature type="non-terminal residue" evidence="12">
    <location>
        <position position="1"/>
    </location>
</feature>
<dbReference type="OrthoDB" id="654211at2759"/>
<organism evidence="12 13">
    <name type="scientific">Blyttiomyces helicus</name>
    <dbReference type="NCBI Taxonomy" id="388810"/>
    <lineage>
        <taxon>Eukaryota</taxon>
        <taxon>Fungi</taxon>
        <taxon>Fungi incertae sedis</taxon>
        <taxon>Chytridiomycota</taxon>
        <taxon>Chytridiomycota incertae sedis</taxon>
        <taxon>Chytridiomycetes</taxon>
        <taxon>Chytridiomycetes incertae sedis</taxon>
        <taxon>Blyttiomyces</taxon>
    </lineage>
</organism>
<evidence type="ECO:0000256" key="7">
    <source>
        <dbReference type="ARBA" id="ARBA00023125"/>
    </source>
</evidence>
<evidence type="ECO:0000313" key="13">
    <source>
        <dbReference type="Proteomes" id="UP000269721"/>
    </source>
</evidence>
<dbReference type="Pfam" id="PF00096">
    <property type="entry name" value="zf-C2H2"/>
    <property type="match status" value="1"/>
</dbReference>
<feature type="domain" description="C2H2-type" evidence="11">
    <location>
        <begin position="40"/>
        <end position="72"/>
    </location>
</feature>
<dbReference type="SUPFAM" id="SSF57667">
    <property type="entry name" value="beta-beta-alpha zinc fingers"/>
    <property type="match status" value="3"/>
</dbReference>
<proteinExistence type="predicted"/>
<dbReference type="FunFam" id="3.30.160.60:FF:000064">
    <property type="entry name" value="Early growth response protein 3"/>
    <property type="match status" value="1"/>
</dbReference>
<evidence type="ECO:0000256" key="5">
    <source>
        <dbReference type="ARBA" id="ARBA00022833"/>
    </source>
</evidence>
<reference evidence="13" key="1">
    <citation type="journal article" date="2018" name="Nat. Microbiol.">
        <title>Leveraging single-cell genomics to expand the fungal tree of life.</title>
        <authorList>
            <person name="Ahrendt S.R."/>
            <person name="Quandt C.A."/>
            <person name="Ciobanu D."/>
            <person name="Clum A."/>
            <person name="Salamov A."/>
            <person name="Andreopoulos B."/>
            <person name="Cheng J.F."/>
            <person name="Woyke T."/>
            <person name="Pelin A."/>
            <person name="Henrissat B."/>
            <person name="Reynolds N.K."/>
            <person name="Benny G.L."/>
            <person name="Smith M.E."/>
            <person name="James T.Y."/>
            <person name="Grigoriev I.V."/>
        </authorList>
    </citation>
    <scope>NUCLEOTIDE SEQUENCE [LARGE SCALE GENOMIC DNA]</scope>
</reference>
<dbReference type="InterPro" id="IPR056436">
    <property type="entry name" value="Znf-C2H2_ZIC1-5/GLI1-3-like"/>
</dbReference>
<dbReference type="AlphaFoldDB" id="A0A4P9WJI9"/>
<dbReference type="PANTHER" id="PTHR45718">
    <property type="entry name" value="TRANSCRIPTIONAL ACTIVATOR CUBITUS INTERRUPTUS"/>
    <property type="match status" value="1"/>
</dbReference>
<dbReference type="InterPro" id="IPR013087">
    <property type="entry name" value="Znf_C2H2_type"/>
</dbReference>
<dbReference type="PANTHER" id="PTHR45718:SF4">
    <property type="entry name" value="TRANSCRIPTIONAL ACTIVATOR CUBITUS INTERRUPTUS"/>
    <property type="match status" value="1"/>
</dbReference>
<dbReference type="GO" id="GO:0005634">
    <property type="term" value="C:nucleus"/>
    <property type="evidence" value="ECO:0007669"/>
    <property type="project" value="UniProtKB-SubCell"/>
</dbReference>
<keyword evidence="6" id="KW-0805">Transcription regulation</keyword>
<dbReference type="EMBL" id="KZ994728">
    <property type="protein sequence ID" value="RKO92225.1"/>
    <property type="molecule type" value="Genomic_DNA"/>
</dbReference>
<keyword evidence="8" id="KW-0804">Transcription</keyword>
<dbReference type="GO" id="GO:0000981">
    <property type="term" value="F:DNA-binding transcription factor activity, RNA polymerase II-specific"/>
    <property type="evidence" value="ECO:0007669"/>
    <property type="project" value="TreeGrafter"/>
</dbReference>